<protein>
    <recommendedName>
        <fullName evidence="2">Bleomycin resistance protein</fullName>
    </recommendedName>
</protein>
<dbReference type="Proteomes" id="UP001338137">
    <property type="component" value="Unassembled WGS sequence"/>
</dbReference>
<dbReference type="SUPFAM" id="SSF54593">
    <property type="entry name" value="Glyoxalase/Bleomycin resistance protein/Dihydroxybiphenyl dioxygenase"/>
    <property type="match status" value="1"/>
</dbReference>
<evidence type="ECO:0000313" key="6">
    <source>
        <dbReference type="Proteomes" id="UP001338137"/>
    </source>
</evidence>
<keyword evidence="6" id="KW-1185">Reference proteome</keyword>
<evidence type="ECO:0000313" key="5">
    <source>
        <dbReference type="EMBL" id="MEC0226125.1"/>
    </source>
</evidence>
<evidence type="ECO:0000259" key="4">
    <source>
        <dbReference type="PROSITE" id="PS51819"/>
    </source>
</evidence>
<dbReference type="InterPro" id="IPR037523">
    <property type="entry name" value="VOC_core"/>
</dbReference>
<accession>A0ABU6FWK4</accession>
<dbReference type="EMBL" id="JARLKY010000007">
    <property type="protein sequence ID" value="MEC0226125.1"/>
    <property type="molecule type" value="Genomic_DNA"/>
</dbReference>
<dbReference type="PROSITE" id="PS51819">
    <property type="entry name" value="VOC"/>
    <property type="match status" value="1"/>
</dbReference>
<comment type="caution">
    <text evidence="5">The sequence shown here is derived from an EMBL/GenBank/DDBJ whole genome shotgun (WGS) entry which is preliminary data.</text>
</comment>
<keyword evidence="3" id="KW-0046">Antibiotic resistance</keyword>
<dbReference type="Pfam" id="PF19581">
    <property type="entry name" value="Glyoxalase_7"/>
    <property type="match status" value="1"/>
</dbReference>
<organism evidence="5 6">
    <name type="scientific">Paenibacillus alba</name>
    <dbReference type="NCBI Taxonomy" id="1197127"/>
    <lineage>
        <taxon>Bacteria</taxon>
        <taxon>Bacillati</taxon>
        <taxon>Bacillota</taxon>
        <taxon>Bacilli</taxon>
        <taxon>Bacillales</taxon>
        <taxon>Paenibacillaceae</taxon>
        <taxon>Paenibacillus</taxon>
    </lineage>
</organism>
<reference evidence="5 6" key="1">
    <citation type="submission" date="2023-03" db="EMBL/GenBank/DDBJ databases">
        <title>Bacillus Genome Sequencing.</title>
        <authorList>
            <person name="Dunlap C."/>
        </authorList>
    </citation>
    <scope>NUCLEOTIDE SEQUENCE [LARGE SCALE GENOMIC DNA]</scope>
    <source>
        <strain evidence="5 6">BD-533</strain>
    </source>
</reference>
<dbReference type="InterPro" id="IPR029068">
    <property type="entry name" value="Glyas_Bleomycin-R_OHBP_Dase"/>
</dbReference>
<dbReference type="Gene3D" id="3.10.180.10">
    <property type="entry name" value="2,3-Dihydroxybiphenyl 1,2-Dioxygenase, domain 1"/>
    <property type="match status" value="1"/>
</dbReference>
<sequence length="125" mass="14382">MASTEIQFKSLTPILRIFDVKKAKEFYLDYLEFTLDWQHGDEDSPIYMQVSKGDCILHLSEHHGDCCPGAALNIEVQGIEALHAKLQAKNYKYFRPGLETTPWNTREISVIDGFGNKLNMFERLT</sequence>
<feature type="domain" description="VOC" evidence="4">
    <location>
        <begin position="7"/>
        <end position="123"/>
    </location>
</feature>
<evidence type="ECO:0000256" key="1">
    <source>
        <dbReference type="ARBA" id="ARBA00011051"/>
    </source>
</evidence>
<evidence type="ECO:0000256" key="3">
    <source>
        <dbReference type="ARBA" id="ARBA00023251"/>
    </source>
</evidence>
<dbReference type="RefSeq" id="WP_326070525.1">
    <property type="nucleotide sequence ID" value="NZ_JARLKY010000007.1"/>
</dbReference>
<dbReference type="CDD" id="cd08349">
    <property type="entry name" value="BLMA_like"/>
    <property type="match status" value="1"/>
</dbReference>
<comment type="similarity">
    <text evidence="1">Belongs to the bleomycin resistance protein family.</text>
</comment>
<name>A0ABU6FWK4_9BACL</name>
<evidence type="ECO:0000256" key="2">
    <source>
        <dbReference type="ARBA" id="ARBA00021572"/>
    </source>
</evidence>
<dbReference type="InterPro" id="IPR000335">
    <property type="entry name" value="Bleomycin-R"/>
</dbReference>
<gene>
    <name evidence="5" type="ORF">P4I72_03165</name>
</gene>
<proteinExistence type="inferred from homology"/>